<evidence type="ECO:0000313" key="1">
    <source>
        <dbReference type="EMBL" id="KAJ8869770.1"/>
    </source>
</evidence>
<sequence>MESLMCELIVGHTIQLRTVQTTRFVEADVKNLKNYLQKSSDPYKMLLLPRAAHLENGLKALKKQEGDKNQHKKNNFEHRHAAKTLTELPVGSNVFIFYRHQAPNDAPRSYMVRTEDGNFYQNRFFLQPLRKHSDQKANRIAICADDTETETIQKPTLPACSDPEPYQTLEPTIPQGILKAFREVVEFLNLCNVWTFKKGEIR</sequence>
<protein>
    <submittedName>
        <fullName evidence="1">Uncharacterized protein</fullName>
    </submittedName>
</protein>
<gene>
    <name evidence="1" type="ORF">PR048_028778</name>
</gene>
<comment type="caution">
    <text evidence="1">The sequence shown here is derived from an EMBL/GenBank/DDBJ whole genome shotgun (WGS) entry which is preliminary data.</text>
</comment>
<dbReference type="EMBL" id="JARBHB010000013">
    <property type="protein sequence ID" value="KAJ8869770.1"/>
    <property type="molecule type" value="Genomic_DNA"/>
</dbReference>
<name>A0ABQ9GBH6_9NEOP</name>
<dbReference type="Proteomes" id="UP001159363">
    <property type="component" value="Chromosome 12"/>
</dbReference>
<keyword evidence="2" id="KW-1185">Reference proteome</keyword>
<evidence type="ECO:0000313" key="2">
    <source>
        <dbReference type="Proteomes" id="UP001159363"/>
    </source>
</evidence>
<proteinExistence type="predicted"/>
<reference evidence="1 2" key="1">
    <citation type="submission" date="2023-02" db="EMBL/GenBank/DDBJ databases">
        <title>LHISI_Scaffold_Assembly.</title>
        <authorList>
            <person name="Stuart O.P."/>
            <person name="Cleave R."/>
            <person name="Magrath M.J.L."/>
            <person name="Mikheyev A.S."/>
        </authorList>
    </citation>
    <scope>NUCLEOTIDE SEQUENCE [LARGE SCALE GENOMIC DNA]</scope>
    <source>
        <strain evidence="1">Daus_M_001</strain>
        <tissue evidence="1">Leg muscle</tissue>
    </source>
</reference>
<organism evidence="1 2">
    <name type="scientific">Dryococelus australis</name>
    <dbReference type="NCBI Taxonomy" id="614101"/>
    <lineage>
        <taxon>Eukaryota</taxon>
        <taxon>Metazoa</taxon>
        <taxon>Ecdysozoa</taxon>
        <taxon>Arthropoda</taxon>
        <taxon>Hexapoda</taxon>
        <taxon>Insecta</taxon>
        <taxon>Pterygota</taxon>
        <taxon>Neoptera</taxon>
        <taxon>Polyneoptera</taxon>
        <taxon>Phasmatodea</taxon>
        <taxon>Verophasmatodea</taxon>
        <taxon>Anareolatae</taxon>
        <taxon>Phasmatidae</taxon>
        <taxon>Eurycanthinae</taxon>
        <taxon>Dryococelus</taxon>
    </lineage>
</organism>
<accession>A0ABQ9GBH6</accession>